<sequence length="318" mass="34771">MLGQLSSIQQRETRRWLQLGVLALAIAGLFAILLVLSRSPGMESFFPWIDFFRTALVVHVDQSVLIWFLAMAGVIWSLDNQGASSRILPAVAYSFVLAGTIGIAVAAFVGSGAPLMNNYIPVLQRPLFFIALGLVAVGMALRLALGLRYTDIKGVFGTQARLVHVAAFTVAVAIAVALIVLVYTWFSLPVELEGTAYYEYLFWGAGHVLQFAYTQMLLLAWLLLMNSSGARLPVAPYLINGLLLMGLLPVLWVIVIYLSYDPVSAEMRIAFTRLMQYGGGFPAIPIGLLVIYGLLRGNDLCAAEAKPLRMALWMSLLL</sequence>
<dbReference type="Proteomes" id="UP000317355">
    <property type="component" value="Unassembled WGS sequence"/>
</dbReference>
<keyword evidence="1" id="KW-0472">Membrane</keyword>
<gene>
    <name evidence="2" type="ORF">FHK82_11965</name>
</gene>
<name>A0A558CXD3_9GAMM</name>
<feature type="transmembrane region" description="Helical" evidence="1">
    <location>
        <begin position="56"/>
        <end position="78"/>
    </location>
</feature>
<feature type="non-terminal residue" evidence="2">
    <location>
        <position position="318"/>
    </location>
</feature>
<feature type="transmembrane region" description="Helical" evidence="1">
    <location>
        <begin position="90"/>
        <end position="115"/>
    </location>
</feature>
<keyword evidence="1" id="KW-1133">Transmembrane helix</keyword>
<feature type="transmembrane region" description="Helical" evidence="1">
    <location>
        <begin position="165"/>
        <end position="188"/>
    </location>
</feature>
<proteinExistence type="predicted"/>
<evidence type="ECO:0000313" key="3">
    <source>
        <dbReference type="Proteomes" id="UP000317355"/>
    </source>
</evidence>
<dbReference type="InterPro" id="IPR036927">
    <property type="entry name" value="Cyt_c_oxase-like_su1_sf"/>
</dbReference>
<evidence type="ECO:0000256" key="1">
    <source>
        <dbReference type="SAM" id="Phobius"/>
    </source>
</evidence>
<organism evidence="2 3">
    <name type="scientific">Sedimenticola thiotaurini</name>
    <dbReference type="NCBI Taxonomy" id="1543721"/>
    <lineage>
        <taxon>Bacteria</taxon>
        <taxon>Pseudomonadati</taxon>
        <taxon>Pseudomonadota</taxon>
        <taxon>Gammaproteobacteria</taxon>
        <taxon>Chromatiales</taxon>
        <taxon>Sedimenticolaceae</taxon>
        <taxon>Sedimenticola</taxon>
    </lineage>
</organism>
<keyword evidence="1" id="KW-0812">Transmembrane</keyword>
<dbReference type="EMBL" id="VMRY01000057">
    <property type="protein sequence ID" value="TVT53420.1"/>
    <property type="molecule type" value="Genomic_DNA"/>
</dbReference>
<feature type="transmembrane region" description="Helical" evidence="1">
    <location>
        <begin position="237"/>
        <end position="257"/>
    </location>
</feature>
<reference evidence="2 3" key="1">
    <citation type="submission" date="2019-07" db="EMBL/GenBank/DDBJ databases">
        <title>The pathways for chlorine oxyanion respiration interact through the shared metabolite chlorate.</title>
        <authorList>
            <person name="Barnum T.P."/>
            <person name="Cheng Y."/>
            <person name="Hill K.A."/>
            <person name="Lucas L.N."/>
            <person name="Carlson H.K."/>
            <person name="Coates J.D."/>
        </authorList>
    </citation>
    <scope>NUCLEOTIDE SEQUENCE [LARGE SCALE GENOMIC DNA]</scope>
    <source>
        <strain evidence="2">BK-3</strain>
    </source>
</reference>
<evidence type="ECO:0000313" key="2">
    <source>
        <dbReference type="EMBL" id="TVT53420.1"/>
    </source>
</evidence>
<dbReference type="SUPFAM" id="SSF81442">
    <property type="entry name" value="Cytochrome c oxidase subunit I-like"/>
    <property type="match status" value="1"/>
</dbReference>
<feature type="transmembrane region" description="Helical" evidence="1">
    <location>
        <begin position="277"/>
        <end position="295"/>
    </location>
</feature>
<accession>A0A558CXD3</accession>
<feature type="transmembrane region" description="Helical" evidence="1">
    <location>
        <begin position="16"/>
        <end position="36"/>
    </location>
</feature>
<comment type="caution">
    <text evidence="2">The sequence shown here is derived from an EMBL/GenBank/DDBJ whole genome shotgun (WGS) entry which is preliminary data.</text>
</comment>
<dbReference type="AlphaFoldDB" id="A0A558CXD3"/>
<feature type="transmembrane region" description="Helical" evidence="1">
    <location>
        <begin position="127"/>
        <end position="145"/>
    </location>
</feature>
<protein>
    <submittedName>
        <fullName evidence="2">Cbb3-type cytochrome c oxidase subunit I</fullName>
    </submittedName>
</protein>
<dbReference type="Gene3D" id="1.20.210.10">
    <property type="entry name" value="Cytochrome c oxidase-like, subunit I domain"/>
    <property type="match status" value="1"/>
</dbReference>
<feature type="transmembrane region" description="Helical" evidence="1">
    <location>
        <begin position="200"/>
        <end position="225"/>
    </location>
</feature>